<dbReference type="Proteomes" id="UP000075882">
    <property type="component" value="Unassembled WGS sequence"/>
</dbReference>
<organism evidence="1">
    <name type="scientific">Anopheles coluzzii</name>
    <name type="common">African malaria mosquito</name>
    <dbReference type="NCBI Taxonomy" id="1518534"/>
    <lineage>
        <taxon>Eukaryota</taxon>
        <taxon>Metazoa</taxon>
        <taxon>Ecdysozoa</taxon>
        <taxon>Arthropoda</taxon>
        <taxon>Hexapoda</taxon>
        <taxon>Insecta</taxon>
        <taxon>Pterygota</taxon>
        <taxon>Neoptera</taxon>
        <taxon>Endopterygota</taxon>
        <taxon>Diptera</taxon>
        <taxon>Nematocera</taxon>
        <taxon>Culicoidea</taxon>
        <taxon>Culicidae</taxon>
        <taxon>Anophelinae</taxon>
        <taxon>Anopheles</taxon>
    </lineage>
</organism>
<accession>A0A8W7PQJ6</accession>
<protein>
    <submittedName>
        <fullName evidence="1">Uncharacterized protein</fullName>
    </submittedName>
</protein>
<evidence type="ECO:0000313" key="1">
    <source>
        <dbReference type="EnsemblMetazoa" id="ACOM035820-PA.1"/>
    </source>
</evidence>
<dbReference type="EnsemblMetazoa" id="ACOM035820-RA">
    <property type="protein sequence ID" value="ACOM035820-PA.1"/>
    <property type="gene ID" value="ACOM035820"/>
</dbReference>
<proteinExistence type="predicted"/>
<reference evidence="1" key="1">
    <citation type="submission" date="2022-08" db="UniProtKB">
        <authorList>
            <consortium name="EnsemblMetazoa"/>
        </authorList>
    </citation>
    <scope>IDENTIFICATION</scope>
</reference>
<sequence>MIATPNRQVGGRCTQYLLVVAAGDASSSSSSSQQIRNRSIEFKALFGVAAVTHSACDPYATGAYLQAATPAPAAPERWHLLVRLVVFVQIRLVVVLLGGRLYGDGRTVGRDDDHRLKFTAFGWYAVNQRNLTGRLTSPATNHRRRCAYADEVMGLRALLTRTCCAALDC</sequence>
<dbReference type="AlphaFoldDB" id="A0A8W7PQJ6"/>
<name>A0A8W7PQJ6_ANOCL</name>